<accession>A0A9N9KSH2</accession>
<gene>
    <name evidence="10" type="ORF">HYFRA_00003264</name>
</gene>
<dbReference type="Proteomes" id="UP000696280">
    <property type="component" value="Unassembled WGS sequence"/>
</dbReference>
<dbReference type="Pfam" id="PF07690">
    <property type="entry name" value="MFS_1"/>
    <property type="match status" value="1"/>
</dbReference>
<dbReference type="Gene3D" id="1.20.1720.10">
    <property type="entry name" value="Multidrug resistance protein D"/>
    <property type="match status" value="1"/>
</dbReference>
<feature type="domain" description="Major facilitator superfamily (MFS) profile" evidence="9">
    <location>
        <begin position="33"/>
        <end position="524"/>
    </location>
</feature>
<dbReference type="InterPro" id="IPR020846">
    <property type="entry name" value="MFS_dom"/>
</dbReference>
<dbReference type="EMBL" id="CAJVRL010000049">
    <property type="protein sequence ID" value="CAG8953069.1"/>
    <property type="molecule type" value="Genomic_DNA"/>
</dbReference>
<feature type="transmembrane region" description="Helical" evidence="8">
    <location>
        <begin position="334"/>
        <end position="351"/>
    </location>
</feature>
<feature type="transmembrane region" description="Helical" evidence="8">
    <location>
        <begin position="186"/>
        <end position="205"/>
    </location>
</feature>
<feature type="transmembrane region" description="Helical" evidence="8">
    <location>
        <begin position="67"/>
        <end position="87"/>
    </location>
</feature>
<feature type="transmembrane region" description="Helical" evidence="8">
    <location>
        <begin position="99"/>
        <end position="120"/>
    </location>
</feature>
<dbReference type="GO" id="GO:0022857">
    <property type="term" value="F:transmembrane transporter activity"/>
    <property type="evidence" value="ECO:0007669"/>
    <property type="project" value="InterPro"/>
</dbReference>
<keyword evidence="5 8" id="KW-0472">Membrane</keyword>
<sequence length="566" mass="60529">MVETSVLPKEDVPESTEEQNATSKKHDIRFWAIFPGLCLTAILTSLESTILATALPTIVSDLHASTLSVWAINAYTLTYTAVQPLFGQTADLFGRKSSIVTSLALFLIGSGVCGAANTVATLVAGRAIQGLGGGGISILPPMVVSDLVPLRERPKYSAVILGATAMGTFLGPIVGGTMIDHIGWRWVFWFNLPIAGVAIGLVGVFMKVNHGRTASIWKQLSQIDYVGNIWLMASVASVLWALSTGSGDHAWTSWRTLLPLLLGIFGIPVFILFESSKYCPVPTVPIRLFKHPTSALGFLASFLNGVNIYWAIYFLPVYFQAVLQATPQQSGIDILPILIPIIPSGICGGFLISKTGRYKPSQIMGFSLASIALGCFSTLHRNSPIAIWIVIQIIFAAGAGLCITSALPTIQAPLLESDVGAATAVWGFAQGMGFICGMAIPTSIFESKFRTLLSTIEDILVRETLRAGGAYEHASHQFIGSLGGAVQDQVITAFETSLKLVWEVGVAFSILGVVAGVIVKEVSMRETLETRYGLENNDKVPDPEVPQPKAADSSESVDPTNEKDSR</sequence>
<reference evidence="10" key="1">
    <citation type="submission" date="2021-07" db="EMBL/GenBank/DDBJ databases">
        <authorList>
            <person name="Durling M."/>
        </authorList>
    </citation>
    <scope>NUCLEOTIDE SEQUENCE</scope>
</reference>
<feature type="transmembrane region" description="Helical" evidence="8">
    <location>
        <begin position="126"/>
        <end position="144"/>
    </location>
</feature>
<name>A0A9N9KSH2_9HELO</name>
<evidence type="ECO:0000256" key="1">
    <source>
        <dbReference type="ARBA" id="ARBA00004141"/>
    </source>
</evidence>
<evidence type="ECO:0000256" key="3">
    <source>
        <dbReference type="ARBA" id="ARBA00022692"/>
    </source>
</evidence>
<dbReference type="Gene3D" id="1.20.1250.20">
    <property type="entry name" value="MFS general substrate transporter like domains"/>
    <property type="match status" value="1"/>
</dbReference>
<dbReference type="InterPro" id="IPR011701">
    <property type="entry name" value="MFS"/>
</dbReference>
<dbReference type="InterPro" id="IPR036259">
    <property type="entry name" value="MFS_trans_sf"/>
</dbReference>
<evidence type="ECO:0000256" key="5">
    <source>
        <dbReference type="ARBA" id="ARBA00023136"/>
    </source>
</evidence>
<feature type="transmembrane region" description="Helical" evidence="8">
    <location>
        <begin position="500"/>
        <end position="519"/>
    </location>
</feature>
<organism evidence="10 11">
    <name type="scientific">Hymenoscyphus fraxineus</name>
    <dbReference type="NCBI Taxonomy" id="746836"/>
    <lineage>
        <taxon>Eukaryota</taxon>
        <taxon>Fungi</taxon>
        <taxon>Dikarya</taxon>
        <taxon>Ascomycota</taxon>
        <taxon>Pezizomycotina</taxon>
        <taxon>Leotiomycetes</taxon>
        <taxon>Helotiales</taxon>
        <taxon>Helotiaceae</taxon>
        <taxon>Hymenoscyphus</taxon>
    </lineage>
</organism>
<proteinExistence type="predicted"/>
<keyword evidence="6" id="KW-0325">Glycoprotein</keyword>
<evidence type="ECO:0000256" key="8">
    <source>
        <dbReference type="SAM" id="Phobius"/>
    </source>
</evidence>
<keyword evidence="3 8" id="KW-0812">Transmembrane</keyword>
<keyword evidence="2" id="KW-0813">Transport</keyword>
<feature type="transmembrane region" description="Helical" evidence="8">
    <location>
        <begin position="294"/>
        <end position="314"/>
    </location>
</feature>
<dbReference type="GO" id="GO:0005886">
    <property type="term" value="C:plasma membrane"/>
    <property type="evidence" value="ECO:0007669"/>
    <property type="project" value="TreeGrafter"/>
</dbReference>
<feature type="transmembrane region" description="Helical" evidence="8">
    <location>
        <begin position="419"/>
        <end position="440"/>
    </location>
</feature>
<dbReference type="PROSITE" id="PS50850">
    <property type="entry name" value="MFS"/>
    <property type="match status" value="1"/>
</dbReference>
<evidence type="ECO:0000313" key="11">
    <source>
        <dbReference type="Proteomes" id="UP000696280"/>
    </source>
</evidence>
<evidence type="ECO:0000256" key="7">
    <source>
        <dbReference type="SAM" id="MobiDB-lite"/>
    </source>
</evidence>
<feature type="transmembrane region" description="Helical" evidence="8">
    <location>
        <begin position="30"/>
        <end position="55"/>
    </location>
</feature>
<protein>
    <recommendedName>
        <fullName evidence="9">Major facilitator superfamily (MFS) profile domain-containing protein</fullName>
    </recommendedName>
</protein>
<evidence type="ECO:0000313" key="10">
    <source>
        <dbReference type="EMBL" id="CAG8953069.1"/>
    </source>
</evidence>
<evidence type="ECO:0000256" key="2">
    <source>
        <dbReference type="ARBA" id="ARBA00022448"/>
    </source>
</evidence>
<comment type="caution">
    <text evidence="10">The sequence shown here is derived from an EMBL/GenBank/DDBJ whole genome shotgun (WGS) entry which is preliminary data.</text>
</comment>
<evidence type="ECO:0000259" key="9">
    <source>
        <dbReference type="PROSITE" id="PS50850"/>
    </source>
</evidence>
<evidence type="ECO:0000256" key="4">
    <source>
        <dbReference type="ARBA" id="ARBA00022989"/>
    </source>
</evidence>
<feature type="region of interest" description="Disordered" evidence="7">
    <location>
        <begin position="1"/>
        <end position="20"/>
    </location>
</feature>
<dbReference type="PANTHER" id="PTHR23501">
    <property type="entry name" value="MAJOR FACILITATOR SUPERFAMILY"/>
    <property type="match status" value="1"/>
</dbReference>
<feature type="transmembrane region" description="Helical" evidence="8">
    <location>
        <begin position="385"/>
        <end position="407"/>
    </location>
</feature>
<dbReference type="SUPFAM" id="SSF103473">
    <property type="entry name" value="MFS general substrate transporter"/>
    <property type="match status" value="1"/>
</dbReference>
<dbReference type="AlphaFoldDB" id="A0A9N9KSH2"/>
<dbReference type="OrthoDB" id="10021397at2759"/>
<evidence type="ECO:0000256" key="6">
    <source>
        <dbReference type="ARBA" id="ARBA00023180"/>
    </source>
</evidence>
<keyword evidence="4 8" id="KW-1133">Transmembrane helix</keyword>
<dbReference type="PANTHER" id="PTHR23501:SF187">
    <property type="entry name" value="MAJOR FACILITATOR SUPERFAMILY (MFS) PROFILE DOMAIN-CONTAINING PROTEIN"/>
    <property type="match status" value="1"/>
</dbReference>
<keyword evidence="11" id="KW-1185">Reference proteome</keyword>
<dbReference type="PRINTS" id="PR01036">
    <property type="entry name" value="TCRTETB"/>
</dbReference>
<feature type="transmembrane region" description="Helical" evidence="8">
    <location>
        <begin position="225"/>
        <end position="242"/>
    </location>
</feature>
<feature type="transmembrane region" description="Helical" evidence="8">
    <location>
        <begin position="156"/>
        <end position="174"/>
    </location>
</feature>
<feature type="transmembrane region" description="Helical" evidence="8">
    <location>
        <begin position="254"/>
        <end position="273"/>
    </location>
</feature>
<comment type="subcellular location">
    <subcellularLocation>
        <location evidence="1">Membrane</location>
        <topology evidence="1">Multi-pass membrane protein</topology>
    </subcellularLocation>
</comment>
<feature type="region of interest" description="Disordered" evidence="7">
    <location>
        <begin position="532"/>
        <end position="566"/>
    </location>
</feature>